<evidence type="ECO:0008006" key="6">
    <source>
        <dbReference type="Google" id="ProtNLM"/>
    </source>
</evidence>
<sequence>MLFKNIRRASVLVLSAATYLASLTSPPSPVSLSLSTLSEFTRGRVSSDLSTLNTTSFKAHAPAGFVEIFDSPLSLIDPGDLRPGIIAPFSIDLDIEVLEILVPAVYAVARAIRGNPAAMVGTVAVEVLRSGLQLGVVRLLEKRFGGIVLHLLISALFLFGTSVLHALVRRRWTLASCVGVVSEAVLALRRRICNIRKPEVMSVVGLVASHALVLKTHFHGLSTELFVQMRRHTLKVQLLKFRVSVVFTLLALLVVVNSYPEAVVFAPFLISVATRVASRESGQPNSLADLCRRASKLVGQLTPEAKVWAVKEFHRTLVVLLVAIPIHSLLLAALDGFFIVGLMILAAGRTPFESPTPFVPSEPDPDPDSTPPPRRKKRRWYS</sequence>
<evidence type="ECO:0000256" key="1">
    <source>
        <dbReference type="SAM" id="MobiDB-lite"/>
    </source>
</evidence>
<evidence type="ECO:0000313" key="4">
    <source>
        <dbReference type="EMBL" id="KAJ7102537.1"/>
    </source>
</evidence>
<evidence type="ECO:0000313" key="5">
    <source>
        <dbReference type="Proteomes" id="UP001222325"/>
    </source>
</evidence>
<proteinExistence type="predicted"/>
<dbReference type="AlphaFoldDB" id="A0AAD6UJN4"/>
<feature type="signal peptide" evidence="3">
    <location>
        <begin position="1"/>
        <end position="24"/>
    </location>
</feature>
<keyword evidence="3" id="KW-0732">Signal</keyword>
<organism evidence="4 5">
    <name type="scientific">Mycena belliarum</name>
    <dbReference type="NCBI Taxonomy" id="1033014"/>
    <lineage>
        <taxon>Eukaryota</taxon>
        <taxon>Fungi</taxon>
        <taxon>Dikarya</taxon>
        <taxon>Basidiomycota</taxon>
        <taxon>Agaricomycotina</taxon>
        <taxon>Agaricomycetes</taxon>
        <taxon>Agaricomycetidae</taxon>
        <taxon>Agaricales</taxon>
        <taxon>Marasmiineae</taxon>
        <taxon>Mycenaceae</taxon>
        <taxon>Mycena</taxon>
    </lineage>
</organism>
<name>A0AAD6UJN4_9AGAR</name>
<keyword evidence="2" id="KW-0812">Transmembrane</keyword>
<protein>
    <recommendedName>
        <fullName evidence="6">Transmembrane protein</fullName>
    </recommendedName>
</protein>
<accession>A0AAD6UJN4</accession>
<feature type="compositionally biased region" description="Basic residues" evidence="1">
    <location>
        <begin position="373"/>
        <end position="382"/>
    </location>
</feature>
<keyword evidence="2" id="KW-0472">Membrane</keyword>
<dbReference type="Proteomes" id="UP001222325">
    <property type="component" value="Unassembled WGS sequence"/>
</dbReference>
<keyword evidence="2" id="KW-1133">Transmembrane helix</keyword>
<feature type="transmembrane region" description="Helical" evidence="2">
    <location>
        <begin position="239"/>
        <end position="259"/>
    </location>
</feature>
<keyword evidence="5" id="KW-1185">Reference proteome</keyword>
<gene>
    <name evidence="4" type="ORF">B0H15DRAFT_943441</name>
</gene>
<evidence type="ECO:0000256" key="3">
    <source>
        <dbReference type="SAM" id="SignalP"/>
    </source>
</evidence>
<feature type="region of interest" description="Disordered" evidence="1">
    <location>
        <begin position="355"/>
        <end position="382"/>
    </location>
</feature>
<comment type="caution">
    <text evidence="4">The sequence shown here is derived from an EMBL/GenBank/DDBJ whole genome shotgun (WGS) entry which is preliminary data.</text>
</comment>
<dbReference type="EMBL" id="JARJCN010000003">
    <property type="protein sequence ID" value="KAJ7102537.1"/>
    <property type="molecule type" value="Genomic_DNA"/>
</dbReference>
<feature type="compositionally biased region" description="Pro residues" evidence="1">
    <location>
        <begin position="357"/>
        <end position="372"/>
    </location>
</feature>
<feature type="transmembrane region" description="Helical" evidence="2">
    <location>
        <begin position="317"/>
        <end position="345"/>
    </location>
</feature>
<feature type="transmembrane region" description="Helical" evidence="2">
    <location>
        <begin position="147"/>
        <end position="168"/>
    </location>
</feature>
<reference evidence="4" key="1">
    <citation type="submission" date="2023-03" db="EMBL/GenBank/DDBJ databases">
        <title>Massive genome expansion in bonnet fungi (Mycena s.s.) driven by repeated elements and novel gene families across ecological guilds.</title>
        <authorList>
            <consortium name="Lawrence Berkeley National Laboratory"/>
            <person name="Harder C.B."/>
            <person name="Miyauchi S."/>
            <person name="Viragh M."/>
            <person name="Kuo A."/>
            <person name="Thoen E."/>
            <person name="Andreopoulos B."/>
            <person name="Lu D."/>
            <person name="Skrede I."/>
            <person name="Drula E."/>
            <person name="Henrissat B."/>
            <person name="Morin E."/>
            <person name="Kohler A."/>
            <person name="Barry K."/>
            <person name="LaButti K."/>
            <person name="Morin E."/>
            <person name="Salamov A."/>
            <person name="Lipzen A."/>
            <person name="Mereny Z."/>
            <person name="Hegedus B."/>
            <person name="Baldrian P."/>
            <person name="Stursova M."/>
            <person name="Weitz H."/>
            <person name="Taylor A."/>
            <person name="Grigoriev I.V."/>
            <person name="Nagy L.G."/>
            <person name="Martin F."/>
            <person name="Kauserud H."/>
        </authorList>
    </citation>
    <scope>NUCLEOTIDE SEQUENCE</scope>
    <source>
        <strain evidence="4">CBHHK173m</strain>
    </source>
</reference>
<feature type="chain" id="PRO_5042280021" description="Transmembrane protein" evidence="3">
    <location>
        <begin position="25"/>
        <end position="382"/>
    </location>
</feature>
<evidence type="ECO:0000256" key="2">
    <source>
        <dbReference type="SAM" id="Phobius"/>
    </source>
</evidence>